<evidence type="ECO:0000313" key="3">
    <source>
        <dbReference type="EMBL" id="ONM45102.1"/>
    </source>
</evidence>
<gene>
    <name evidence="1" type="primary">ubiJ</name>
    <name evidence="3" type="ORF">BXT89_03895</name>
</gene>
<dbReference type="RefSeq" id="WP_083724890.1">
    <property type="nucleotide sequence ID" value="NZ_FOUD01000014.1"/>
</dbReference>
<dbReference type="PANTHER" id="PTHR38693">
    <property type="entry name" value="UBIQUINONE BIOSYNTHESIS PROTEIN UBIJ"/>
    <property type="match status" value="1"/>
</dbReference>
<keyword evidence="1" id="KW-0963">Cytoplasm</keyword>
<reference evidence="3 4" key="1">
    <citation type="submission" date="2017-01" db="EMBL/GenBank/DDBJ databases">
        <title>Draft genome sequence of Pseudomonas pachastrellae type strain CCUG 46540T from a deep sea.</title>
        <authorList>
            <person name="Gomila M."/>
            <person name="Mulet M."/>
            <person name="Lalucat J."/>
            <person name="Garcia-Valdes E."/>
        </authorList>
    </citation>
    <scope>NUCLEOTIDE SEQUENCE [LARGE SCALE GENOMIC DNA]</scope>
    <source>
        <strain evidence="3 4">CCUG 46540</strain>
    </source>
</reference>
<feature type="domain" description="SCP2" evidence="2">
    <location>
        <begin position="16"/>
        <end position="111"/>
    </location>
</feature>
<dbReference type="GO" id="GO:0006744">
    <property type="term" value="P:ubiquinone biosynthetic process"/>
    <property type="evidence" value="ECO:0007669"/>
    <property type="project" value="UniProtKB-UniRule"/>
</dbReference>
<dbReference type="STRING" id="254161.SAMN05216256_114100"/>
<dbReference type="EMBL" id="MUBC01000006">
    <property type="protein sequence ID" value="ONM45102.1"/>
    <property type="molecule type" value="Genomic_DNA"/>
</dbReference>
<dbReference type="InterPro" id="IPR038989">
    <property type="entry name" value="UbiJ"/>
</dbReference>
<evidence type="ECO:0000259" key="2">
    <source>
        <dbReference type="Pfam" id="PF02036"/>
    </source>
</evidence>
<comment type="function">
    <text evidence="1">Required for ubiquinone (coenzyme Q) biosynthesis. Binds hydrophobic ubiquinone biosynthetic intermediates via its SCP2 domain and is essential for the stability of the Ubi complex. May constitute a docking platform where Ubi enzymes assemble and access their SCP2-bound polyprenyl substrates.</text>
</comment>
<accession>A0A1S8DKB0</accession>
<comment type="subcellular location">
    <subcellularLocation>
        <location evidence="1">Cytoplasm</location>
    </subcellularLocation>
</comment>
<name>A0A1S8DKB0_9GAMM</name>
<keyword evidence="1" id="KW-0831">Ubiquinone biosynthesis</keyword>
<dbReference type="UniPathway" id="UPA00232"/>
<comment type="caution">
    <text evidence="3">The sequence shown here is derived from an EMBL/GenBank/DDBJ whole genome shotgun (WGS) entry which is preliminary data.</text>
</comment>
<evidence type="ECO:0000256" key="1">
    <source>
        <dbReference type="HAMAP-Rule" id="MF_02215"/>
    </source>
</evidence>
<organism evidence="3 4">
    <name type="scientific">Halopseudomonas pachastrellae</name>
    <dbReference type="NCBI Taxonomy" id="254161"/>
    <lineage>
        <taxon>Bacteria</taxon>
        <taxon>Pseudomonadati</taxon>
        <taxon>Pseudomonadota</taxon>
        <taxon>Gammaproteobacteria</taxon>
        <taxon>Pseudomonadales</taxon>
        <taxon>Pseudomonadaceae</taxon>
        <taxon>Halopseudomonas</taxon>
    </lineage>
</organism>
<proteinExistence type="inferred from homology"/>
<keyword evidence="4" id="KW-1185">Reference proteome</keyword>
<evidence type="ECO:0000313" key="4">
    <source>
        <dbReference type="Proteomes" id="UP000242847"/>
    </source>
</evidence>
<dbReference type="HAMAP" id="MF_02215">
    <property type="entry name" value="UbiJ"/>
    <property type="match status" value="1"/>
</dbReference>
<dbReference type="Pfam" id="PF02036">
    <property type="entry name" value="SCP2"/>
    <property type="match status" value="1"/>
</dbReference>
<dbReference type="OrthoDB" id="9796077at2"/>
<comment type="similarity">
    <text evidence="1">Belongs to the UbiJ family.</text>
</comment>
<sequence length="207" mass="22442">MLSGALLRAAERSIAAALARDPVTARRISALAGKRILISSRQPDWQLWLMPAHGTINLTTTSDAPADVELHAPASLLARLLVSSDRKAVLQDPDVELLGDSQVLIALQNALADLQLDGEAELARWLGPVAGHAIGSALRRSHQWGRDSRASLRQTLAEYLTEESRQLVGQAEARARAEQLHDLRLQLDRLEARVALLSPTNPDSPDA</sequence>
<dbReference type="Proteomes" id="UP000242847">
    <property type="component" value="Unassembled WGS sequence"/>
</dbReference>
<dbReference type="PANTHER" id="PTHR38693:SF1">
    <property type="entry name" value="UBIQUINONE BIOSYNTHESIS ACCESSORY FACTOR UBIJ"/>
    <property type="match status" value="1"/>
</dbReference>
<dbReference type="AlphaFoldDB" id="A0A1S8DKB0"/>
<dbReference type="InterPro" id="IPR003033">
    <property type="entry name" value="SCP2_sterol-bd_dom"/>
</dbReference>
<dbReference type="GO" id="GO:0005737">
    <property type="term" value="C:cytoplasm"/>
    <property type="evidence" value="ECO:0007669"/>
    <property type="project" value="UniProtKB-SubCell"/>
</dbReference>
<comment type="pathway">
    <text evidence="1">Cofactor biosynthesis; ubiquinone biosynthesis.</text>
</comment>
<protein>
    <recommendedName>
        <fullName evidence="1">Ubiquinone biosynthesis accessory factor UbiJ</fullName>
    </recommendedName>
</protein>